<dbReference type="AlphaFoldDB" id="A0A2R5H1B3"/>
<feature type="transmembrane region" description="Helical" evidence="9">
    <location>
        <begin position="134"/>
        <end position="153"/>
    </location>
</feature>
<comment type="similarity">
    <text evidence="2">Belongs to the G-protein coupled receptor Fz/Smo family.</text>
</comment>
<keyword evidence="6 9" id="KW-0472">Membrane</keyword>
<evidence type="ECO:0000256" key="3">
    <source>
        <dbReference type="ARBA" id="ARBA00022692"/>
    </source>
</evidence>
<evidence type="ECO:0000256" key="8">
    <source>
        <dbReference type="ARBA" id="ARBA00023224"/>
    </source>
</evidence>
<proteinExistence type="inferred from homology"/>
<evidence type="ECO:0000259" key="10">
    <source>
        <dbReference type="PROSITE" id="PS50261"/>
    </source>
</evidence>
<dbReference type="InterPro" id="IPR017981">
    <property type="entry name" value="GPCR_2-like_7TM"/>
</dbReference>
<feature type="transmembrane region" description="Helical" evidence="9">
    <location>
        <begin position="59"/>
        <end position="79"/>
    </location>
</feature>
<evidence type="ECO:0000256" key="1">
    <source>
        <dbReference type="ARBA" id="ARBA00004141"/>
    </source>
</evidence>
<dbReference type="OrthoDB" id="100006at2759"/>
<comment type="caution">
    <text evidence="11">The sequence shown here is derived from an EMBL/GenBank/DDBJ whole genome shotgun (WGS) entry which is preliminary data.</text>
</comment>
<reference evidence="11 12" key="1">
    <citation type="submission" date="2017-12" db="EMBL/GenBank/DDBJ databases">
        <title>Sequencing, de novo assembly and annotation of complete genome of a new Thraustochytrid species, strain FCC1311.</title>
        <authorList>
            <person name="Sedici K."/>
            <person name="Godart F."/>
            <person name="Aiese Cigliano R."/>
            <person name="Sanseverino W."/>
            <person name="Barakat M."/>
            <person name="Ortet P."/>
            <person name="Marechal E."/>
            <person name="Cagnac O."/>
            <person name="Amato A."/>
        </authorList>
    </citation>
    <scope>NUCLEOTIDE SEQUENCE [LARGE SCALE GENOMIC DNA]</scope>
</reference>
<dbReference type="PRINTS" id="PR02001">
    <property type="entry name" value="GCR1CAMPR"/>
</dbReference>
<keyword evidence="12" id="KW-1185">Reference proteome</keyword>
<feature type="transmembrane region" description="Helical" evidence="9">
    <location>
        <begin position="271"/>
        <end position="295"/>
    </location>
</feature>
<sequence>MRDEGGRNLAALALALALTQASGWRLLESDTAEATSDLCASVFDEAQTQVLRTVTLTGAGLSLAGSLFIVISYLILVRIRTFPYKLVMFLSVANVGSSLAYFVGLASINEGNVHECTSSVGCILAAAMTQFFDVASFFWIAIIAFNVHAVLVRNKGRAVEAYERWYHLVGWGISLIITIICGALGCFGDSGIWCWIKRDRQTARFFAYYLPLLIVFSFTASTYLIVSSALQHQVQGRTVTRRLRLYLAVFVVFRVWGVVHRTHNYFHENQMFWLALMHAIFSPLQGFANALVYGCNAAVAREYRRYCSGLNTEDRIEDGDDDLDDDDVREVRAQELTPI</sequence>
<dbReference type="GO" id="GO:0004930">
    <property type="term" value="F:G protein-coupled receptor activity"/>
    <property type="evidence" value="ECO:0007669"/>
    <property type="project" value="UniProtKB-KW"/>
</dbReference>
<dbReference type="InterPro" id="IPR000539">
    <property type="entry name" value="Frizzled/Smoothened_7TM"/>
</dbReference>
<accession>A0A2R5H1B3</accession>
<evidence type="ECO:0000256" key="9">
    <source>
        <dbReference type="SAM" id="Phobius"/>
    </source>
</evidence>
<evidence type="ECO:0000313" key="11">
    <source>
        <dbReference type="EMBL" id="GBG34124.1"/>
    </source>
</evidence>
<dbReference type="GO" id="GO:0007189">
    <property type="term" value="P:adenylate cyclase-activating G protein-coupled receptor signaling pathway"/>
    <property type="evidence" value="ECO:0007669"/>
    <property type="project" value="TreeGrafter"/>
</dbReference>
<gene>
    <name evidence="11" type="ORF">FCC1311_103472</name>
</gene>
<evidence type="ECO:0000256" key="6">
    <source>
        <dbReference type="ARBA" id="ARBA00023136"/>
    </source>
</evidence>
<name>A0A2R5H1B3_9STRA</name>
<keyword evidence="4 9" id="KW-1133">Transmembrane helix</keyword>
<dbReference type="InParanoid" id="A0A2R5H1B3"/>
<dbReference type="PRINTS" id="PR02000">
    <property type="entry name" value="GCR1PLANT"/>
</dbReference>
<dbReference type="PROSITE" id="PS50261">
    <property type="entry name" value="G_PROTEIN_RECEP_F2_4"/>
    <property type="match status" value="1"/>
</dbReference>
<feature type="transmembrane region" description="Helical" evidence="9">
    <location>
        <begin position="243"/>
        <end position="259"/>
    </location>
</feature>
<evidence type="ECO:0000256" key="7">
    <source>
        <dbReference type="ARBA" id="ARBA00023170"/>
    </source>
</evidence>
<comment type="subcellular location">
    <subcellularLocation>
        <location evidence="1">Membrane</location>
        <topology evidence="1">Multi-pass membrane protein</topology>
    </subcellularLocation>
</comment>
<dbReference type="SMART" id="SM01330">
    <property type="entry name" value="Frizzled"/>
    <property type="match status" value="1"/>
</dbReference>
<feature type="transmembrane region" description="Helical" evidence="9">
    <location>
        <begin position="205"/>
        <end position="231"/>
    </location>
</feature>
<dbReference type="PANTHER" id="PTHR23112:SF0">
    <property type="entry name" value="TRANSMEMBRANE PROTEIN 116"/>
    <property type="match status" value="1"/>
</dbReference>
<feature type="transmembrane region" description="Helical" evidence="9">
    <location>
        <begin position="86"/>
        <end position="108"/>
    </location>
</feature>
<evidence type="ECO:0000256" key="2">
    <source>
        <dbReference type="ARBA" id="ARBA00008077"/>
    </source>
</evidence>
<dbReference type="GO" id="GO:0005886">
    <property type="term" value="C:plasma membrane"/>
    <property type="evidence" value="ECO:0007669"/>
    <property type="project" value="TreeGrafter"/>
</dbReference>
<organism evidence="11 12">
    <name type="scientific">Hondaea fermentalgiana</name>
    <dbReference type="NCBI Taxonomy" id="2315210"/>
    <lineage>
        <taxon>Eukaryota</taxon>
        <taxon>Sar</taxon>
        <taxon>Stramenopiles</taxon>
        <taxon>Bigyra</taxon>
        <taxon>Labyrinthulomycetes</taxon>
        <taxon>Thraustochytrida</taxon>
        <taxon>Thraustochytriidae</taxon>
        <taxon>Hondaea</taxon>
    </lineage>
</organism>
<keyword evidence="3 9" id="KW-0812">Transmembrane</keyword>
<dbReference type="Gene3D" id="1.20.1070.10">
    <property type="entry name" value="Rhodopsin 7-helix transmembrane proteins"/>
    <property type="match status" value="1"/>
</dbReference>
<dbReference type="InterPro" id="IPR022343">
    <property type="entry name" value="GCR1-cAMP_receptor"/>
</dbReference>
<dbReference type="EMBL" id="BEYU01000181">
    <property type="protein sequence ID" value="GBG34124.1"/>
    <property type="molecule type" value="Genomic_DNA"/>
</dbReference>
<feature type="domain" description="G-protein coupled receptors family 2 profile 2" evidence="10">
    <location>
        <begin position="51"/>
        <end position="297"/>
    </location>
</feature>
<dbReference type="InterPro" id="IPR022340">
    <property type="entry name" value="GPCR_GCR1_put"/>
</dbReference>
<dbReference type="Proteomes" id="UP000241890">
    <property type="component" value="Unassembled WGS sequence"/>
</dbReference>
<keyword evidence="5" id="KW-0297">G-protein coupled receptor</keyword>
<dbReference type="SUPFAM" id="SSF81321">
    <property type="entry name" value="Family A G protein-coupled receptor-like"/>
    <property type="match status" value="1"/>
</dbReference>
<evidence type="ECO:0000313" key="12">
    <source>
        <dbReference type="Proteomes" id="UP000241890"/>
    </source>
</evidence>
<protein>
    <submittedName>
        <fullName evidence="11">Latrophilin receptor-like protein A</fullName>
    </submittedName>
</protein>
<keyword evidence="8" id="KW-0807">Transducer</keyword>
<dbReference type="PANTHER" id="PTHR23112">
    <property type="entry name" value="G PROTEIN-COUPLED RECEPTOR 157-RELATED"/>
    <property type="match status" value="1"/>
</dbReference>
<feature type="transmembrane region" description="Helical" evidence="9">
    <location>
        <begin position="165"/>
        <end position="185"/>
    </location>
</feature>
<evidence type="ECO:0000256" key="5">
    <source>
        <dbReference type="ARBA" id="ARBA00023040"/>
    </source>
</evidence>
<dbReference type="GO" id="GO:0007166">
    <property type="term" value="P:cell surface receptor signaling pathway"/>
    <property type="evidence" value="ECO:0007669"/>
    <property type="project" value="InterPro"/>
</dbReference>
<dbReference type="Pfam" id="PF05462">
    <property type="entry name" value="Dicty_CAR"/>
    <property type="match status" value="1"/>
</dbReference>
<evidence type="ECO:0000256" key="4">
    <source>
        <dbReference type="ARBA" id="ARBA00022989"/>
    </source>
</evidence>
<keyword evidence="7 11" id="KW-0675">Receptor</keyword>